<accession>A0A5J4RR97</accession>
<keyword evidence="1" id="KW-0675">Receptor</keyword>
<dbReference type="InterPro" id="IPR008969">
    <property type="entry name" value="CarboxyPept-like_regulatory"/>
</dbReference>
<gene>
    <name evidence="1" type="ORF">EZS27_016140</name>
</gene>
<comment type="caution">
    <text evidence="1">The sequence shown here is derived from an EMBL/GenBank/DDBJ whole genome shotgun (WGS) entry which is preliminary data.</text>
</comment>
<dbReference type="Pfam" id="PF13715">
    <property type="entry name" value="CarbopepD_reg_2"/>
    <property type="match status" value="1"/>
</dbReference>
<reference evidence="1" key="1">
    <citation type="submission" date="2019-03" db="EMBL/GenBank/DDBJ databases">
        <title>Single cell metagenomics reveals metabolic interactions within the superorganism composed of flagellate Streblomastix strix and complex community of Bacteroidetes bacteria on its surface.</title>
        <authorList>
            <person name="Treitli S.C."/>
            <person name="Kolisko M."/>
            <person name="Husnik F."/>
            <person name="Keeling P."/>
            <person name="Hampl V."/>
        </authorList>
    </citation>
    <scope>NUCLEOTIDE SEQUENCE</scope>
    <source>
        <strain evidence="1">STM</strain>
    </source>
</reference>
<dbReference type="EMBL" id="SNRY01000873">
    <property type="protein sequence ID" value="KAA6335640.1"/>
    <property type="molecule type" value="Genomic_DNA"/>
</dbReference>
<dbReference type="AlphaFoldDB" id="A0A5J4RR97"/>
<name>A0A5J4RR97_9ZZZZ</name>
<evidence type="ECO:0000313" key="1">
    <source>
        <dbReference type="EMBL" id="KAA6335640.1"/>
    </source>
</evidence>
<protein>
    <submittedName>
        <fullName evidence="1">TonB-dependent receptor SusC</fullName>
    </submittedName>
</protein>
<dbReference type="Gene3D" id="2.60.40.1120">
    <property type="entry name" value="Carboxypeptidase-like, regulatory domain"/>
    <property type="match status" value="1"/>
</dbReference>
<organism evidence="1">
    <name type="scientific">termite gut metagenome</name>
    <dbReference type="NCBI Taxonomy" id="433724"/>
    <lineage>
        <taxon>unclassified sequences</taxon>
        <taxon>metagenomes</taxon>
        <taxon>organismal metagenomes</taxon>
    </lineage>
</organism>
<dbReference type="SUPFAM" id="SSF49464">
    <property type="entry name" value="Carboxypeptidase regulatory domain-like"/>
    <property type="match status" value="1"/>
</dbReference>
<sequence length="163" mass="17656">MKKSDLFVKSFLLVFLSVFVCGALWAQAKTVSGIVTDVAGERIVGASVLVKGTSVGVITDLNGEYSVSIPEIPATLVFSYLGMITQEHNIDANTRKVDVILRENIQQLDELVVIGYGTQKKSDLTGAISSVGGGYAKSFYNFYHKIDTKFPLLLLSLLASHHS</sequence>
<proteinExistence type="predicted"/>